<dbReference type="Proteomes" id="UP000001294">
    <property type="component" value="Unassembled WGS sequence"/>
</dbReference>
<organism evidence="1 2">
    <name type="scientific">Talaromyces marneffei (strain ATCC 18224 / CBS 334.59 / QM 7333)</name>
    <name type="common">Penicillium marneffei</name>
    <dbReference type="NCBI Taxonomy" id="441960"/>
    <lineage>
        <taxon>Eukaryota</taxon>
        <taxon>Fungi</taxon>
        <taxon>Dikarya</taxon>
        <taxon>Ascomycota</taxon>
        <taxon>Pezizomycotina</taxon>
        <taxon>Eurotiomycetes</taxon>
        <taxon>Eurotiomycetidae</taxon>
        <taxon>Eurotiales</taxon>
        <taxon>Trichocomaceae</taxon>
        <taxon>Talaromyces</taxon>
        <taxon>Talaromyces sect. Talaromyces</taxon>
    </lineage>
</organism>
<name>B6QJ70_TALMQ</name>
<dbReference type="PhylomeDB" id="B6QJ70"/>
<evidence type="ECO:0000313" key="2">
    <source>
        <dbReference type="Proteomes" id="UP000001294"/>
    </source>
</evidence>
<keyword evidence="2" id="KW-1185">Reference proteome</keyword>
<sequence>MDKTDSTENMDDTKDTRRVADPKYGIYPERYDIGDDQNLDTFCAVCGVPLRVMAEVLEIEKEKYNWCLDGIAIRPASLQWDTDFDTPFIHDTDLDRDWETERYYANRKPLEILAIQGTVLPKSLHYSIANLHLKKEEFEFYQWEELDRDVNKKMLYQKWIMFPGSEYI</sequence>
<evidence type="ECO:0000313" key="1">
    <source>
        <dbReference type="EMBL" id="EEA23410.1"/>
    </source>
</evidence>
<dbReference type="VEuPathDB" id="FungiDB:PMAA_099980"/>
<protein>
    <submittedName>
        <fullName evidence="1">Uncharacterized protein</fullName>
    </submittedName>
</protein>
<dbReference type="AlphaFoldDB" id="B6QJ70"/>
<gene>
    <name evidence="1" type="ORF">PMAA_099980</name>
</gene>
<proteinExistence type="predicted"/>
<dbReference type="HOGENOM" id="CLU_1587065_0_0_1"/>
<dbReference type="EMBL" id="DS995902">
    <property type="protein sequence ID" value="EEA23410.1"/>
    <property type="molecule type" value="Genomic_DNA"/>
</dbReference>
<reference evidence="2" key="1">
    <citation type="journal article" date="2015" name="Genome Announc.">
        <title>Genome sequence of the AIDS-associated pathogen Penicillium marneffei (ATCC18224) and its near taxonomic relative Talaromyces stipitatus (ATCC10500).</title>
        <authorList>
            <person name="Nierman W.C."/>
            <person name="Fedorova-Abrams N.D."/>
            <person name="Andrianopoulos A."/>
        </authorList>
    </citation>
    <scope>NUCLEOTIDE SEQUENCE [LARGE SCALE GENOMIC DNA]</scope>
    <source>
        <strain evidence="2">ATCC 18224 / CBS 334.59 / QM 7333</strain>
    </source>
</reference>
<accession>B6QJ70</accession>